<dbReference type="GO" id="GO:0004664">
    <property type="term" value="F:prephenate dehydratase activity"/>
    <property type="evidence" value="ECO:0007669"/>
    <property type="project" value="UniProtKB-EC"/>
</dbReference>
<keyword evidence="12" id="KW-1185">Reference proteome</keyword>
<dbReference type="Proteomes" id="UP001156666">
    <property type="component" value="Unassembled WGS sequence"/>
</dbReference>
<feature type="domain" description="ACT" evidence="10">
    <location>
        <begin position="201"/>
        <end position="277"/>
    </location>
</feature>
<evidence type="ECO:0000256" key="7">
    <source>
        <dbReference type="ARBA" id="ARBA00047848"/>
    </source>
</evidence>
<dbReference type="PANTHER" id="PTHR21022:SF19">
    <property type="entry name" value="PREPHENATE DEHYDRATASE-RELATED"/>
    <property type="match status" value="1"/>
</dbReference>
<comment type="caution">
    <text evidence="11">The sequence shown here is derived from an EMBL/GenBank/DDBJ whole genome shotgun (WGS) entry which is preliminary data.</text>
</comment>
<dbReference type="Pfam" id="PF00800">
    <property type="entry name" value="PDT"/>
    <property type="match status" value="1"/>
</dbReference>
<sequence>MKRKEPIKVVIQGVPGAFHEIAARHHFDKEEVEVVPAMTFSDLIVKAEDPSVSDYAIMAIENTIAGSLLQNYILLKDSNLTIVGEVLLRIKHNLLAINGTKIEDIEEVHSHPMAILQCADFFLDYEHIRLVEADDTAASAVRVKQNKNPKRAAIASKLAAEQIGLEVIAEEIETNHRNYTRFLVLERKNQQEYKKNHVKVSVSFAVEHQVGSLSTVLHNLSKNNTNLTKIQSMPIVGKEWQYYFFVDFIINGKGDFETIMADLRNDSSELQILGTYEKGEYYDS</sequence>
<evidence type="ECO:0000256" key="3">
    <source>
        <dbReference type="ARBA" id="ARBA00022605"/>
    </source>
</evidence>
<dbReference type="Gene3D" id="3.30.70.260">
    <property type="match status" value="1"/>
</dbReference>
<dbReference type="CDD" id="cd04905">
    <property type="entry name" value="ACT_CM-PDT"/>
    <property type="match status" value="1"/>
</dbReference>
<keyword evidence="4" id="KW-0057">Aromatic amino acid biosynthesis</keyword>
<reference evidence="11" key="1">
    <citation type="journal article" date="2014" name="Int. J. Syst. Evol. Microbiol.">
        <title>Complete genome sequence of Corynebacterium casei LMG S-19264T (=DSM 44701T), isolated from a smear-ripened cheese.</title>
        <authorList>
            <consortium name="US DOE Joint Genome Institute (JGI-PGF)"/>
            <person name="Walter F."/>
            <person name="Albersmeier A."/>
            <person name="Kalinowski J."/>
            <person name="Ruckert C."/>
        </authorList>
    </citation>
    <scope>NUCLEOTIDE SEQUENCE</scope>
    <source>
        <strain evidence="11">NBRC 108769</strain>
    </source>
</reference>
<feature type="site" description="Essential for prephenate dehydratase activity" evidence="8">
    <location>
        <position position="180"/>
    </location>
</feature>
<keyword evidence="6" id="KW-0456">Lyase</keyword>
<dbReference type="PROSITE" id="PS51171">
    <property type="entry name" value="PREPHENATE_DEHYDR_3"/>
    <property type="match status" value="1"/>
</dbReference>
<comment type="pathway">
    <text evidence="1">Amino-acid biosynthesis; L-phenylalanine biosynthesis; phenylpyruvate from prephenate: step 1/1.</text>
</comment>
<evidence type="ECO:0000313" key="12">
    <source>
        <dbReference type="Proteomes" id="UP001156666"/>
    </source>
</evidence>
<evidence type="ECO:0000256" key="5">
    <source>
        <dbReference type="ARBA" id="ARBA00023222"/>
    </source>
</evidence>
<proteinExistence type="predicted"/>
<dbReference type="AlphaFoldDB" id="A0AA37SRC0"/>
<evidence type="ECO:0000256" key="2">
    <source>
        <dbReference type="ARBA" id="ARBA00013147"/>
    </source>
</evidence>
<dbReference type="PROSITE" id="PS51671">
    <property type="entry name" value="ACT"/>
    <property type="match status" value="1"/>
</dbReference>
<dbReference type="EMBL" id="BSOH01000027">
    <property type="protein sequence ID" value="GLR19268.1"/>
    <property type="molecule type" value="Genomic_DNA"/>
</dbReference>
<dbReference type="EC" id="4.2.1.51" evidence="2"/>
<accession>A0AA37SRC0</accession>
<evidence type="ECO:0000313" key="11">
    <source>
        <dbReference type="EMBL" id="GLR19268.1"/>
    </source>
</evidence>
<dbReference type="InterPro" id="IPR008242">
    <property type="entry name" value="Chor_mutase/pphenate_deHydtase"/>
</dbReference>
<dbReference type="PIRSF" id="PIRSF001500">
    <property type="entry name" value="Chor_mut_pdt_Ppr"/>
    <property type="match status" value="1"/>
</dbReference>
<gene>
    <name evidence="11" type="ORF">GCM10007940_38840</name>
</gene>
<organism evidence="11 12">
    <name type="scientific">Portibacter lacus</name>
    <dbReference type="NCBI Taxonomy" id="1099794"/>
    <lineage>
        <taxon>Bacteria</taxon>
        <taxon>Pseudomonadati</taxon>
        <taxon>Bacteroidota</taxon>
        <taxon>Saprospiria</taxon>
        <taxon>Saprospirales</taxon>
        <taxon>Haliscomenobacteraceae</taxon>
        <taxon>Portibacter</taxon>
    </lineage>
</organism>
<reference evidence="11" key="2">
    <citation type="submission" date="2023-01" db="EMBL/GenBank/DDBJ databases">
        <title>Draft genome sequence of Portibacter lacus strain NBRC 108769.</title>
        <authorList>
            <person name="Sun Q."/>
            <person name="Mori K."/>
        </authorList>
    </citation>
    <scope>NUCLEOTIDE SEQUENCE</scope>
    <source>
        <strain evidence="11">NBRC 108769</strain>
    </source>
</reference>
<dbReference type="PANTHER" id="PTHR21022">
    <property type="entry name" value="PREPHENATE DEHYDRATASE P PROTEIN"/>
    <property type="match status" value="1"/>
</dbReference>
<dbReference type="SUPFAM" id="SSF55021">
    <property type="entry name" value="ACT-like"/>
    <property type="match status" value="1"/>
</dbReference>
<evidence type="ECO:0000256" key="8">
    <source>
        <dbReference type="PIRSR" id="PIRSR001500-2"/>
    </source>
</evidence>
<evidence type="ECO:0000256" key="1">
    <source>
        <dbReference type="ARBA" id="ARBA00004741"/>
    </source>
</evidence>
<name>A0AA37SRC0_9BACT</name>
<evidence type="ECO:0000259" key="9">
    <source>
        <dbReference type="PROSITE" id="PS51171"/>
    </source>
</evidence>
<dbReference type="InterPro" id="IPR045865">
    <property type="entry name" value="ACT-like_dom_sf"/>
</dbReference>
<evidence type="ECO:0000256" key="6">
    <source>
        <dbReference type="ARBA" id="ARBA00023239"/>
    </source>
</evidence>
<evidence type="ECO:0000256" key="4">
    <source>
        <dbReference type="ARBA" id="ARBA00023141"/>
    </source>
</evidence>
<comment type="catalytic activity">
    <reaction evidence="7">
        <text>prephenate + H(+) = 3-phenylpyruvate + CO2 + H2O</text>
        <dbReference type="Rhea" id="RHEA:21648"/>
        <dbReference type="ChEBI" id="CHEBI:15377"/>
        <dbReference type="ChEBI" id="CHEBI:15378"/>
        <dbReference type="ChEBI" id="CHEBI:16526"/>
        <dbReference type="ChEBI" id="CHEBI:18005"/>
        <dbReference type="ChEBI" id="CHEBI:29934"/>
        <dbReference type="EC" id="4.2.1.51"/>
    </reaction>
</comment>
<dbReference type="SUPFAM" id="SSF53850">
    <property type="entry name" value="Periplasmic binding protein-like II"/>
    <property type="match status" value="1"/>
</dbReference>
<dbReference type="GO" id="GO:0009094">
    <property type="term" value="P:L-phenylalanine biosynthetic process"/>
    <property type="evidence" value="ECO:0007669"/>
    <property type="project" value="UniProtKB-KW"/>
</dbReference>
<keyword evidence="5" id="KW-0584">Phenylalanine biosynthesis</keyword>
<dbReference type="InterPro" id="IPR002912">
    <property type="entry name" value="ACT_dom"/>
</dbReference>
<dbReference type="Gene3D" id="3.40.190.10">
    <property type="entry name" value="Periplasmic binding protein-like II"/>
    <property type="match status" value="2"/>
</dbReference>
<feature type="domain" description="Prephenate dehydratase" evidence="9">
    <location>
        <begin position="8"/>
        <end position="187"/>
    </location>
</feature>
<protein>
    <recommendedName>
        <fullName evidence="2">prephenate dehydratase</fullName>
        <ecNumber evidence="2">4.2.1.51</ecNumber>
    </recommendedName>
</protein>
<dbReference type="RefSeq" id="WP_235292027.1">
    <property type="nucleotide sequence ID" value="NZ_BSOH01000027.1"/>
</dbReference>
<evidence type="ECO:0000259" key="10">
    <source>
        <dbReference type="PROSITE" id="PS51671"/>
    </source>
</evidence>
<dbReference type="CDD" id="cd13631">
    <property type="entry name" value="PBP2_Ct-PDT_like"/>
    <property type="match status" value="1"/>
</dbReference>
<keyword evidence="3" id="KW-0028">Amino-acid biosynthesis</keyword>
<dbReference type="GO" id="GO:0005737">
    <property type="term" value="C:cytoplasm"/>
    <property type="evidence" value="ECO:0007669"/>
    <property type="project" value="TreeGrafter"/>
</dbReference>
<dbReference type="InterPro" id="IPR001086">
    <property type="entry name" value="Preph_deHydtase"/>
</dbReference>